<evidence type="ECO:0000313" key="3">
    <source>
        <dbReference type="Proteomes" id="UP000275267"/>
    </source>
</evidence>
<organism evidence="2 3">
    <name type="scientific">Panicum miliaceum</name>
    <name type="common">Proso millet</name>
    <name type="synonym">Broomcorn millet</name>
    <dbReference type="NCBI Taxonomy" id="4540"/>
    <lineage>
        <taxon>Eukaryota</taxon>
        <taxon>Viridiplantae</taxon>
        <taxon>Streptophyta</taxon>
        <taxon>Embryophyta</taxon>
        <taxon>Tracheophyta</taxon>
        <taxon>Spermatophyta</taxon>
        <taxon>Magnoliopsida</taxon>
        <taxon>Liliopsida</taxon>
        <taxon>Poales</taxon>
        <taxon>Poaceae</taxon>
        <taxon>PACMAD clade</taxon>
        <taxon>Panicoideae</taxon>
        <taxon>Panicodae</taxon>
        <taxon>Paniceae</taxon>
        <taxon>Panicinae</taxon>
        <taxon>Panicum</taxon>
        <taxon>Panicum sect. Panicum</taxon>
    </lineage>
</organism>
<gene>
    <name evidence="2" type="ORF">C2845_PM06G25450</name>
</gene>
<feature type="region of interest" description="Disordered" evidence="1">
    <location>
        <begin position="16"/>
        <end position="41"/>
    </location>
</feature>
<evidence type="ECO:0000313" key="2">
    <source>
        <dbReference type="EMBL" id="RLM99805.1"/>
    </source>
</evidence>
<name>A0A3L6RBQ6_PANMI</name>
<dbReference type="Proteomes" id="UP000275267">
    <property type="component" value="Unassembled WGS sequence"/>
</dbReference>
<dbReference type="AlphaFoldDB" id="A0A3L6RBQ6"/>
<comment type="caution">
    <text evidence="2">The sequence shown here is derived from an EMBL/GenBank/DDBJ whole genome shotgun (WGS) entry which is preliminary data.</text>
</comment>
<feature type="compositionally biased region" description="Low complexity" evidence="1">
    <location>
        <begin position="20"/>
        <end position="30"/>
    </location>
</feature>
<protein>
    <submittedName>
        <fullName evidence="2">Uncharacterized protein</fullName>
    </submittedName>
</protein>
<dbReference type="EMBL" id="PQIB02000009">
    <property type="protein sequence ID" value="RLM99805.1"/>
    <property type="molecule type" value="Genomic_DNA"/>
</dbReference>
<evidence type="ECO:0000256" key="1">
    <source>
        <dbReference type="SAM" id="MobiDB-lite"/>
    </source>
</evidence>
<reference evidence="3" key="1">
    <citation type="journal article" date="2019" name="Nat. Commun.">
        <title>The genome of broomcorn millet.</title>
        <authorList>
            <person name="Zou C."/>
            <person name="Miki D."/>
            <person name="Li D."/>
            <person name="Tang Q."/>
            <person name="Xiao L."/>
            <person name="Rajput S."/>
            <person name="Deng P."/>
            <person name="Jia W."/>
            <person name="Huang R."/>
            <person name="Zhang M."/>
            <person name="Sun Y."/>
            <person name="Hu J."/>
            <person name="Fu X."/>
            <person name="Schnable P.S."/>
            <person name="Li F."/>
            <person name="Zhang H."/>
            <person name="Feng B."/>
            <person name="Zhu X."/>
            <person name="Liu R."/>
            <person name="Schnable J.C."/>
            <person name="Zhu J.-K."/>
            <person name="Zhang H."/>
        </authorList>
    </citation>
    <scope>NUCLEOTIDE SEQUENCE [LARGE SCALE GENOMIC DNA]</scope>
</reference>
<proteinExistence type="predicted"/>
<sequence>MLDDILQHQKNNHKHYLHISGTLSSPSRSSSHQRLRCPARPASFDEKQSLLVATHLGEEKEVANGVMVE</sequence>
<keyword evidence="3" id="KW-1185">Reference proteome</keyword>
<accession>A0A3L6RBQ6</accession>